<evidence type="ECO:0000313" key="11">
    <source>
        <dbReference type="Proteomes" id="UP000620104"/>
    </source>
</evidence>
<feature type="compositionally biased region" description="Basic and acidic residues" evidence="8">
    <location>
        <begin position="189"/>
        <end position="207"/>
    </location>
</feature>
<feature type="region of interest" description="Disordered" evidence="8">
    <location>
        <begin position="74"/>
        <end position="122"/>
    </location>
</feature>
<evidence type="ECO:0000259" key="9">
    <source>
        <dbReference type="Pfam" id="PF10513"/>
    </source>
</evidence>
<keyword evidence="3 7" id="KW-0805">Transcription regulation</keyword>
<comment type="caution">
    <text evidence="10">The sequence shown here is derived from an EMBL/GenBank/DDBJ whole genome shotgun (WGS) entry which is preliminary data.</text>
</comment>
<dbReference type="OrthoDB" id="435275at2759"/>
<comment type="similarity">
    <text evidence="2 7">Belongs to the enhancer of polycomb family.</text>
</comment>
<comment type="function">
    <text evidence="6">Component of the NuA4 histone acetyltransferase complex which is involved in transcriptional activation of selected genes principally by acetylation of nucleosomal histone H4 and H2A. The NuA4 complex is also involved in DNA repair. Involved in gene silencing by neighboring heterochromatin, blockage of the silencing spreading along the chromosome, and required for cell cycle progression through G2/M.</text>
</comment>
<reference evidence="10" key="1">
    <citation type="submission" date="2020-07" db="EMBL/GenBank/DDBJ databases">
        <title>Draft Genome Sequence of a Deep-Sea Yeast, Naganishia (Cryptococcus) liquefaciens strain N6.</title>
        <authorList>
            <person name="Han Y.W."/>
            <person name="Kajitani R."/>
            <person name="Morimoto H."/>
            <person name="Parhat M."/>
            <person name="Tsubouchi H."/>
            <person name="Bakenova O."/>
            <person name="Ogata M."/>
            <person name="Argunhan B."/>
            <person name="Aoki R."/>
            <person name="Kajiwara S."/>
            <person name="Itoh T."/>
            <person name="Iwasaki H."/>
        </authorList>
    </citation>
    <scope>NUCLEOTIDE SEQUENCE</scope>
    <source>
        <strain evidence="10">N6</strain>
    </source>
</reference>
<comment type="subcellular location">
    <subcellularLocation>
        <location evidence="1 7">Nucleus</location>
    </subcellularLocation>
</comment>
<feature type="region of interest" description="Disordered" evidence="8">
    <location>
        <begin position="169"/>
        <end position="207"/>
    </location>
</feature>
<keyword evidence="5 7" id="KW-0539">Nucleus</keyword>
<evidence type="ECO:0000313" key="10">
    <source>
        <dbReference type="EMBL" id="GHJ86450.1"/>
    </source>
</evidence>
<proteinExistence type="inferred from homology"/>
<dbReference type="EMBL" id="BLZA01000018">
    <property type="protein sequence ID" value="GHJ86450.1"/>
    <property type="molecule type" value="Genomic_DNA"/>
</dbReference>
<protein>
    <recommendedName>
        <fullName evidence="7">Enhancer of polycomb-like protein</fullName>
    </recommendedName>
</protein>
<feature type="region of interest" description="Disordered" evidence="8">
    <location>
        <begin position="424"/>
        <end position="484"/>
    </location>
</feature>
<gene>
    <name evidence="10" type="ORF">NliqN6_2852</name>
</gene>
<dbReference type="Proteomes" id="UP000620104">
    <property type="component" value="Unassembled WGS sequence"/>
</dbReference>
<dbReference type="InterPro" id="IPR019542">
    <property type="entry name" value="Enhancer_polycomb-like_N"/>
</dbReference>
<dbReference type="GO" id="GO:0006357">
    <property type="term" value="P:regulation of transcription by RNA polymerase II"/>
    <property type="evidence" value="ECO:0007669"/>
    <property type="project" value="InterPro"/>
</dbReference>
<evidence type="ECO:0000256" key="6">
    <source>
        <dbReference type="ARBA" id="ARBA00025513"/>
    </source>
</evidence>
<evidence type="ECO:0000256" key="8">
    <source>
        <dbReference type="SAM" id="MobiDB-lite"/>
    </source>
</evidence>
<feature type="compositionally biased region" description="Polar residues" evidence="8">
    <location>
        <begin position="172"/>
        <end position="186"/>
    </location>
</feature>
<dbReference type="Pfam" id="PF10513">
    <property type="entry name" value="EPL1"/>
    <property type="match status" value="1"/>
</dbReference>
<sequence>MAHRVGTLSRRQKPLQNRTPLIVYKHEVEDALEYIVETVDNADGHKSLTALGVEKGEADEHHLLAALGHAGAAYGASSRRTDRKRSRSPTSFAQAAAKPATQPLPAYNIPTPDASRQAEEADSFYSVQPKWIRPEQLIRSSETVEQLSNGWGGLDYVMDERDEVWLKEFNSKQEGTSSVKQESFTNGKDSVKSKKGKEKDRKDEKEATGALKISEDVFEYVMGMLELWTEKNVPMLHTDLAQIPAYEAVESVFRDTPPASFYPAYEVPQCLPPPHLLTRIARNIFPYWQQRKEQREGKSIIPSLNLSWSEENDPYICFRRRDKPVTRKTRNRDMTSSDRMTRIQSELTQAMALVRMVSEREKQKKKSYLAEKDIWQARYHVLDVKRKSGVLSCTPEEEALLFPTRNNSNNALLAAAAAIANSSKRQRLNNGAEKDESARSATGPGSGFPMPSGLATGSSALKSSMTNGGISTRSRAASPVMEKVPPEQLAGLLAEKVERELKRKREADRNIEDATNLAYQPLPVASAFRHFRCLPSTESLAVSQSSLPSKPWDPESPEVHPSGEDDSTVLRPNHQTCFRLRRGRGGIIRLDRRMPSVASQAMERSRYGDSFLARMFTVNPLARRRHRDPTEEQIARPDGVSMEEEDEDAARILSERWRYDAVQGTVGVGMGITDDDQIVVDDYEIKYIQNRMKLVTDNDLADLLPSIAALDKVHAALAQPPPAPQEVVFSRSVPVPPPPQVNVMAQQGQQQIPMPADPAMIRQVRQLGDQAAAAQARALFMQQQAHQQRQMPHLNTTGQQQSPAPQAMVAMGNQVPQLAQMVNGVQQNGQPGNQTPRINNMSAGGMPSQLVTRPIVAGQMPQIRRMASNGQPTQPNGPANSASPVNGLPAGMPNLPNGINGTPNGMVNGINGLPNGMNNTPLNLVNMAAAARQGQISPQVLQALLQNGNRLPNGANGNGWLKMSS</sequence>
<evidence type="ECO:0000256" key="4">
    <source>
        <dbReference type="ARBA" id="ARBA00023163"/>
    </source>
</evidence>
<evidence type="ECO:0000256" key="2">
    <source>
        <dbReference type="ARBA" id="ARBA00008035"/>
    </source>
</evidence>
<dbReference type="PANTHER" id="PTHR14898">
    <property type="entry name" value="ENHANCER OF POLYCOMB"/>
    <property type="match status" value="1"/>
</dbReference>
<dbReference type="GO" id="GO:0035267">
    <property type="term" value="C:NuA4 histone acetyltransferase complex"/>
    <property type="evidence" value="ECO:0007669"/>
    <property type="project" value="InterPro"/>
</dbReference>
<feature type="compositionally biased region" description="Polar residues" evidence="8">
    <location>
        <begin position="455"/>
        <end position="475"/>
    </location>
</feature>
<feature type="compositionally biased region" description="Polar residues" evidence="8">
    <location>
        <begin position="868"/>
        <end position="884"/>
    </location>
</feature>
<accession>A0A8H3TSK4</accession>
<dbReference type="AlphaFoldDB" id="A0A8H3TSK4"/>
<keyword evidence="4 7" id="KW-0804">Transcription</keyword>
<dbReference type="GO" id="GO:0005634">
    <property type="term" value="C:nucleus"/>
    <property type="evidence" value="ECO:0007669"/>
    <property type="project" value="UniProtKB-SubCell"/>
</dbReference>
<feature type="region of interest" description="Disordered" evidence="8">
    <location>
        <begin position="866"/>
        <end position="890"/>
    </location>
</feature>
<feature type="region of interest" description="Disordered" evidence="8">
    <location>
        <begin position="542"/>
        <end position="572"/>
    </location>
</feature>
<evidence type="ECO:0000256" key="5">
    <source>
        <dbReference type="ARBA" id="ARBA00023242"/>
    </source>
</evidence>
<organism evidence="10 11">
    <name type="scientific">Naganishia liquefaciens</name>
    <dbReference type="NCBI Taxonomy" id="104408"/>
    <lineage>
        <taxon>Eukaryota</taxon>
        <taxon>Fungi</taxon>
        <taxon>Dikarya</taxon>
        <taxon>Basidiomycota</taxon>
        <taxon>Agaricomycotina</taxon>
        <taxon>Tremellomycetes</taxon>
        <taxon>Filobasidiales</taxon>
        <taxon>Filobasidiaceae</taxon>
        <taxon>Naganishia</taxon>
    </lineage>
</organism>
<feature type="domain" description="Enhancer of polycomb-like N-terminal" evidence="9">
    <location>
        <begin position="11"/>
        <end position="226"/>
    </location>
</feature>
<name>A0A8H3TSK4_9TREE</name>
<evidence type="ECO:0000256" key="7">
    <source>
        <dbReference type="RuleBase" id="RU361124"/>
    </source>
</evidence>
<evidence type="ECO:0000256" key="3">
    <source>
        <dbReference type="ARBA" id="ARBA00023015"/>
    </source>
</evidence>
<evidence type="ECO:0000256" key="1">
    <source>
        <dbReference type="ARBA" id="ARBA00004123"/>
    </source>
</evidence>
<keyword evidence="11" id="KW-1185">Reference proteome</keyword>
<dbReference type="InterPro" id="IPR024943">
    <property type="entry name" value="Enhancer_polycomb"/>
</dbReference>